<evidence type="ECO:0000256" key="1">
    <source>
        <dbReference type="SAM" id="MobiDB-lite"/>
    </source>
</evidence>
<dbReference type="AlphaFoldDB" id="A0A0N0NRI6"/>
<keyword evidence="2" id="KW-0472">Membrane</keyword>
<evidence type="ECO:0000313" key="3">
    <source>
        <dbReference type="EMBL" id="KPI45131.1"/>
    </source>
</evidence>
<dbReference type="RefSeq" id="XP_018005094.1">
    <property type="nucleotide sequence ID" value="XM_018142882.1"/>
</dbReference>
<keyword evidence="4" id="KW-1185">Reference proteome</keyword>
<feature type="transmembrane region" description="Helical" evidence="2">
    <location>
        <begin position="14"/>
        <end position="37"/>
    </location>
</feature>
<sequence length="229" mass="24989">MIVKRSGISPLTPASLAITIVGCLLAITIAAVGYVYWRKRRLSSQQLAAKSDDRSSSTASEEYQLESIVAAPTQPERSENPRYSVGIMSHMSVGPRSPRPARSPVPNNRYSVGMLSRTSMDPSVALPNPDRNRSRSRSRTRTKEEKDRAYARLSMKSGVMTRSSMAPRSPVPRSPMSPSDPLLSAGIMSRMASPRPGNIPVSPNPGSLSAMQSPVIRDRDLLEPPPRYS</sequence>
<dbReference type="Proteomes" id="UP000038010">
    <property type="component" value="Unassembled WGS sequence"/>
</dbReference>
<comment type="caution">
    <text evidence="3">The sequence shown here is derived from an EMBL/GenBank/DDBJ whole genome shotgun (WGS) entry which is preliminary data.</text>
</comment>
<reference evidence="3 4" key="1">
    <citation type="submission" date="2015-06" db="EMBL/GenBank/DDBJ databases">
        <title>Draft genome of the ant-associated black yeast Phialophora attae CBS 131958.</title>
        <authorList>
            <person name="Moreno L.F."/>
            <person name="Stielow B.J."/>
            <person name="de Hoog S."/>
            <person name="Vicente V.A."/>
            <person name="Weiss V.A."/>
            <person name="de Vries M."/>
            <person name="Cruz L.M."/>
            <person name="Souza E.M."/>
        </authorList>
    </citation>
    <scope>NUCLEOTIDE SEQUENCE [LARGE SCALE GENOMIC DNA]</scope>
    <source>
        <strain evidence="3 4">CBS 131958</strain>
    </source>
</reference>
<keyword evidence="2" id="KW-0812">Transmembrane</keyword>
<dbReference type="PROSITE" id="PS51257">
    <property type="entry name" value="PROKAR_LIPOPROTEIN"/>
    <property type="match status" value="1"/>
</dbReference>
<dbReference type="VEuPathDB" id="FungiDB:AB675_2876"/>
<dbReference type="GeneID" id="28734762"/>
<protein>
    <submittedName>
        <fullName evidence="3">Uncharacterized protein</fullName>
    </submittedName>
</protein>
<gene>
    <name evidence="3" type="ORF">AB675_2876</name>
</gene>
<accession>A0A0N0NRI6</accession>
<feature type="region of interest" description="Disordered" evidence="1">
    <location>
        <begin position="46"/>
        <end position="229"/>
    </location>
</feature>
<keyword evidence="2" id="KW-1133">Transmembrane helix</keyword>
<evidence type="ECO:0000256" key="2">
    <source>
        <dbReference type="SAM" id="Phobius"/>
    </source>
</evidence>
<organism evidence="3 4">
    <name type="scientific">Cyphellophora attinorum</name>
    <dbReference type="NCBI Taxonomy" id="1664694"/>
    <lineage>
        <taxon>Eukaryota</taxon>
        <taxon>Fungi</taxon>
        <taxon>Dikarya</taxon>
        <taxon>Ascomycota</taxon>
        <taxon>Pezizomycotina</taxon>
        <taxon>Eurotiomycetes</taxon>
        <taxon>Chaetothyriomycetidae</taxon>
        <taxon>Chaetothyriales</taxon>
        <taxon>Cyphellophoraceae</taxon>
        <taxon>Cyphellophora</taxon>
    </lineage>
</organism>
<proteinExistence type="predicted"/>
<feature type="compositionally biased region" description="Basic and acidic residues" evidence="1">
    <location>
        <begin position="141"/>
        <end position="150"/>
    </location>
</feature>
<evidence type="ECO:0000313" key="4">
    <source>
        <dbReference type="Proteomes" id="UP000038010"/>
    </source>
</evidence>
<dbReference type="EMBL" id="LFJN01000002">
    <property type="protein sequence ID" value="KPI45131.1"/>
    <property type="molecule type" value="Genomic_DNA"/>
</dbReference>
<name>A0A0N0NRI6_9EURO</name>